<dbReference type="Proteomes" id="UP000765509">
    <property type="component" value="Unassembled WGS sequence"/>
</dbReference>
<keyword evidence="2" id="KW-1185">Reference proteome</keyword>
<comment type="caution">
    <text evidence="1">The sequence shown here is derived from an EMBL/GenBank/DDBJ whole genome shotgun (WGS) entry which is preliminary data.</text>
</comment>
<dbReference type="OrthoDB" id="3254880at2759"/>
<dbReference type="EMBL" id="AVOT02032730">
    <property type="protein sequence ID" value="MBW0526524.1"/>
    <property type="molecule type" value="Genomic_DNA"/>
</dbReference>
<gene>
    <name evidence="1" type="ORF">O181_066239</name>
</gene>
<organism evidence="1 2">
    <name type="scientific">Austropuccinia psidii MF-1</name>
    <dbReference type="NCBI Taxonomy" id="1389203"/>
    <lineage>
        <taxon>Eukaryota</taxon>
        <taxon>Fungi</taxon>
        <taxon>Dikarya</taxon>
        <taxon>Basidiomycota</taxon>
        <taxon>Pucciniomycotina</taxon>
        <taxon>Pucciniomycetes</taxon>
        <taxon>Pucciniales</taxon>
        <taxon>Sphaerophragmiaceae</taxon>
        <taxon>Austropuccinia</taxon>
    </lineage>
</organism>
<name>A0A9Q3I5C8_9BASI</name>
<dbReference type="AlphaFoldDB" id="A0A9Q3I5C8"/>
<protein>
    <submittedName>
        <fullName evidence="1">Uncharacterized protein</fullName>
    </submittedName>
</protein>
<proteinExistence type="predicted"/>
<reference evidence="1" key="1">
    <citation type="submission" date="2021-03" db="EMBL/GenBank/DDBJ databases">
        <title>Draft genome sequence of rust myrtle Austropuccinia psidii MF-1, a brazilian biotype.</title>
        <authorList>
            <person name="Quecine M.C."/>
            <person name="Pachon D.M.R."/>
            <person name="Bonatelli M.L."/>
            <person name="Correr F.H."/>
            <person name="Franceschini L.M."/>
            <person name="Leite T.F."/>
            <person name="Margarido G.R.A."/>
            <person name="Almeida C.A."/>
            <person name="Ferrarezi J.A."/>
            <person name="Labate C.A."/>
        </authorList>
    </citation>
    <scope>NUCLEOTIDE SEQUENCE</scope>
    <source>
        <strain evidence="1">MF-1</strain>
    </source>
</reference>
<sequence length="106" mass="11772">MAIQGCGNFEINTESELQEFSSKQIEVVKLANGLGKLSHAYISYIKGTLERLGLKIWAPNLVQHEGDLYNSACRMISVTTFQQLVADGAYNNYSMDCSFVMKTGIQ</sequence>
<evidence type="ECO:0000313" key="1">
    <source>
        <dbReference type="EMBL" id="MBW0526524.1"/>
    </source>
</evidence>
<evidence type="ECO:0000313" key="2">
    <source>
        <dbReference type="Proteomes" id="UP000765509"/>
    </source>
</evidence>
<accession>A0A9Q3I5C8</accession>